<evidence type="ECO:0000259" key="9">
    <source>
        <dbReference type="Pfam" id="PF21467"/>
    </source>
</evidence>
<feature type="active site" description="Nucleophile" evidence="4">
    <location>
        <position position="257"/>
    </location>
</feature>
<dbReference type="STRING" id="551995.SAMN05192574_103693"/>
<dbReference type="Gene3D" id="2.60.120.260">
    <property type="entry name" value="Galactose-binding domain-like"/>
    <property type="match status" value="2"/>
</dbReference>
<evidence type="ECO:0000256" key="1">
    <source>
        <dbReference type="ARBA" id="ARBA00009809"/>
    </source>
</evidence>
<keyword evidence="3" id="KW-0326">Glycosidase</keyword>
<gene>
    <name evidence="10" type="ORF">SAMN05192574_103693</name>
</gene>
<dbReference type="InterPro" id="IPR048912">
    <property type="entry name" value="BetaGal1-like_ABD1"/>
</dbReference>
<evidence type="ECO:0000256" key="6">
    <source>
        <dbReference type="SAM" id="SignalP"/>
    </source>
</evidence>
<evidence type="ECO:0000313" key="10">
    <source>
        <dbReference type="EMBL" id="SEN62039.1"/>
    </source>
</evidence>
<feature type="active site" description="Proton donor" evidence="4">
    <location>
        <position position="182"/>
    </location>
</feature>
<dbReference type="SUPFAM" id="SSF49785">
    <property type="entry name" value="Galactose-binding domain-like"/>
    <property type="match status" value="1"/>
</dbReference>
<dbReference type="InterPro" id="IPR026283">
    <property type="entry name" value="B-gal_1-like"/>
</dbReference>
<feature type="domain" description="Beta-galactosidase galactose-binding" evidence="9">
    <location>
        <begin position="530"/>
        <end position="584"/>
    </location>
</feature>
<evidence type="ECO:0000259" key="7">
    <source>
        <dbReference type="Pfam" id="PF01301"/>
    </source>
</evidence>
<protein>
    <submittedName>
        <fullName evidence="10">Beta-galactosidase</fullName>
    </submittedName>
</protein>
<keyword evidence="2" id="KW-0378">Hydrolase</keyword>
<evidence type="ECO:0000256" key="3">
    <source>
        <dbReference type="ARBA" id="ARBA00023295"/>
    </source>
</evidence>
<dbReference type="OrthoDB" id="703126at2"/>
<dbReference type="PIRSF" id="PIRSF006336">
    <property type="entry name" value="B-gal"/>
    <property type="match status" value="1"/>
</dbReference>
<dbReference type="RefSeq" id="WP_091210996.1">
    <property type="nucleotide sequence ID" value="NZ_FOCL01000003.1"/>
</dbReference>
<feature type="domain" description="Glycoside hydrolase 35 catalytic" evidence="7">
    <location>
        <begin position="35"/>
        <end position="349"/>
    </location>
</feature>
<dbReference type="Pfam" id="PF21467">
    <property type="entry name" value="BetaGal_gal-bd"/>
    <property type="match status" value="1"/>
</dbReference>
<feature type="chain" id="PRO_5011657376" evidence="6">
    <location>
        <begin position="22"/>
        <end position="612"/>
    </location>
</feature>
<dbReference type="GO" id="GO:0005975">
    <property type="term" value="P:carbohydrate metabolic process"/>
    <property type="evidence" value="ECO:0007669"/>
    <property type="project" value="InterPro"/>
</dbReference>
<dbReference type="EMBL" id="FOCL01000003">
    <property type="protein sequence ID" value="SEN62039.1"/>
    <property type="molecule type" value="Genomic_DNA"/>
</dbReference>
<dbReference type="InterPro" id="IPR017853">
    <property type="entry name" value="GH"/>
</dbReference>
<evidence type="ECO:0000259" key="8">
    <source>
        <dbReference type="Pfam" id="PF21317"/>
    </source>
</evidence>
<dbReference type="InterPro" id="IPR031330">
    <property type="entry name" value="Gly_Hdrlase_35_cat"/>
</dbReference>
<comment type="similarity">
    <text evidence="1 5">Belongs to the glycosyl hydrolase 35 family.</text>
</comment>
<evidence type="ECO:0000313" key="11">
    <source>
        <dbReference type="Proteomes" id="UP000198942"/>
    </source>
</evidence>
<dbReference type="Pfam" id="PF01301">
    <property type="entry name" value="Glyco_hydro_35"/>
    <property type="match status" value="1"/>
</dbReference>
<feature type="domain" description="Beta-galactosidase 1-like first all-beta" evidence="8">
    <location>
        <begin position="393"/>
        <end position="504"/>
    </location>
</feature>
<dbReference type="InterPro" id="IPR001944">
    <property type="entry name" value="Glycoside_Hdrlase_35"/>
</dbReference>
<accession>A0A1H8I0J3</accession>
<dbReference type="Gene3D" id="3.20.20.80">
    <property type="entry name" value="Glycosidases"/>
    <property type="match status" value="1"/>
</dbReference>
<keyword evidence="11" id="KW-1185">Reference proteome</keyword>
<dbReference type="PANTHER" id="PTHR23421">
    <property type="entry name" value="BETA-GALACTOSIDASE RELATED"/>
    <property type="match status" value="1"/>
</dbReference>
<evidence type="ECO:0000256" key="4">
    <source>
        <dbReference type="PIRSR" id="PIRSR006336-1"/>
    </source>
</evidence>
<dbReference type="GO" id="GO:0004565">
    <property type="term" value="F:beta-galactosidase activity"/>
    <property type="evidence" value="ECO:0007669"/>
    <property type="project" value="InterPro"/>
</dbReference>
<evidence type="ECO:0000256" key="5">
    <source>
        <dbReference type="RuleBase" id="RU003679"/>
    </source>
</evidence>
<organism evidence="10 11">
    <name type="scientific">Mucilaginibacter gossypiicola</name>
    <dbReference type="NCBI Taxonomy" id="551995"/>
    <lineage>
        <taxon>Bacteria</taxon>
        <taxon>Pseudomonadati</taxon>
        <taxon>Bacteroidota</taxon>
        <taxon>Sphingobacteriia</taxon>
        <taxon>Sphingobacteriales</taxon>
        <taxon>Sphingobacteriaceae</taxon>
        <taxon>Mucilaginibacter</taxon>
    </lineage>
</organism>
<keyword evidence="6" id="KW-0732">Signal</keyword>
<dbReference type="PRINTS" id="PR00742">
    <property type="entry name" value="GLHYDRLASE35"/>
</dbReference>
<evidence type="ECO:0000256" key="2">
    <source>
        <dbReference type="ARBA" id="ARBA00022801"/>
    </source>
</evidence>
<dbReference type="InterPro" id="IPR008979">
    <property type="entry name" value="Galactose-bd-like_sf"/>
</dbReference>
<dbReference type="AlphaFoldDB" id="A0A1H8I0J3"/>
<sequence>MKLIKLLFLFVILFASAKLQAQNTSHTFALGDTAFLLDGKPLQIISGEMHYTRVPREAWRQRMKMAKAMGLNTIGTYVFWNVHEPQRGHYDFTGNHDIAEFVKIAKEEGLWVILRPSPYVCAEWEFGGYPYWLQNERGLIVRSKEPKYLEAYKKYLTEVGKQLSPLLVNHGGNILMVQIENEYGSYGNDKDYLALNRKMFIDAGFDCQLYTCDPEPAIKDGHLPGLLPAINGVDDVAKVKKLIGENHDGKGPYFIAEWYPAWFDWWGTAHHTIPADKYVPKLDSVLGAGISINMYMFHGGTTRGFMNGANYNDQNPYEPQISSYDYDAPLDEAGNATDKFMKFRAVISKHLPAGVTLPDVPAAKPAMSLPAINFTKSTSLFDVLPAAMSNSTPLAFEDMNQAYGFALYRTTINGGKSGLLKLKDLRDYGIVYVNGKRVGIIDRRKYQDNLMITLPKGKVTLDILVENLGRINFGPYLLKNKKGITERVLFAGTEIKNWKMYPLPFDDINKVKANPAAKKVVANNAPQLKKAIFKVDKLADTYLDMSKWGKGIVWINGHNLGRYWYYGPQQTLYVPAEWLKTGNNEITVLELLKTSENTLNAIDHPILDVLVK</sequence>
<dbReference type="Proteomes" id="UP000198942">
    <property type="component" value="Unassembled WGS sequence"/>
</dbReference>
<feature type="signal peptide" evidence="6">
    <location>
        <begin position="1"/>
        <end position="21"/>
    </location>
</feature>
<proteinExistence type="inferred from homology"/>
<name>A0A1H8I0J3_9SPHI</name>
<dbReference type="SUPFAM" id="SSF51445">
    <property type="entry name" value="(Trans)glycosidases"/>
    <property type="match status" value="1"/>
</dbReference>
<dbReference type="InterPro" id="IPR048913">
    <property type="entry name" value="BetaGal_gal-bd"/>
</dbReference>
<dbReference type="Pfam" id="PF21317">
    <property type="entry name" value="BetaGal_ABD_1"/>
    <property type="match status" value="1"/>
</dbReference>
<reference evidence="11" key="1">
    <citation type="submission" date="2016-10" db="EMBL/GenBank/DDBJ databases">
        <authorList>
            <person name="Varghese N."/>
            <person name="Submissions S."/>
        </authorList>
    </citation>
    <scope>NUCLEOTIDE SEQUENCE [LARGE SCALE GENOMIC DNA]</scope>
    <source>
        <strain evidence="11">Gh-48</strain>
    </source>
</reference>